<name>A0A2S5SU69_9BURK</name>
<evidence type="ECO:0000259" key="1">
    <source>
        <dbReference type="Pfam" id="PF02464"/>
    </source>
</evidence>
<proteinExistence type="predicted"/>
<accession>A0A2S5SU69</accession>
<dbReference type="AlphaFoldDB" id="A0A2S5SU69"/>
<keyword evidence="3" id="KW-1185">Reference proteome</keyword>
<dbReference type="InterPro" id="IPR036653">
    <property type="entry name" value="CinA-like_C"/>
</dbReference>
<dbReference type="RefSeq" id="WP_104302529.1">
    <property type="nucleotide sequence ID" value="NZ_PSNX01000008.1"/>
</dbReference>
<dbReference type="InterPro" id="IPR008136">
    <property type="entry name" value="CinA_C"/>
</dbReference>
<evidence type="ECO:0000313" key="2">
    <source>
        <dbReference type="EMBL" id="PPE66246.1"/>
    </source>
</evidence>
<dbReference type="Proteomes" id="UP000238605">
    <property type="component" value="Unassembled WGS sequence"/>
</dbReference>
<comment type="caution">
    <text evidence="2">The sequence shown here is derived from an EMBL/GenBank/DDBJ whole genome shotgun (WGS) entry which is preliminary data.</text>
</comment>
<organism evidence="2 3">
    <name type="scientific">Caldimonas caldifontis</name>
    <dbReference type="NCBI Taxonomy" id="1452508"/>
    <lineage>
        <taxon>Bacteria</taxon>
        <taxon>Pseudomonadati</taxon>
        <taxon>Pseudomonadota</taxon>
        <taxon>Betaproteobacteria</taxon>
        <taxon>Burkholderiales</taxon>
        <taxon>Sphaerotilaceae</taxon>
        <taxon>Caldimonas</taxon>
    </lineage>
</organism>
<evidence type="ECO:0000313" key="3">
    <source>
        <dbReference type="Proteomes" id="UP000238605"/>
    </source>
</evidence>
<gene>
    <name evidence="2" type="ORF">C1704_09720</name>
</gene>
<dbReference type="EMBL" id="PSNX01000008">
    <property type="protein sequence ID" value="PPE66246.1"/>
    <property type="molecule type" value="Genomic_DNA"/>
</dbReference>
<dbReference type="Gene3D" id="3.90.950.20">
    <property type="entry name" value="CinA-like"/>
    <property type="match status" value="1"/>
</dbReference>
<sequence>MDSLGLDRLVEVQALEGLLTALAQGLRSQRWRLVTAESCTGGLVAAACTSIAGSSDWFERGYVTYSNEAKTESLGVPAELIERHGAVSREVAMAMVMGALQRSGAQVGVATTGIAGPGGGSPRKPVGTVWFAWARAQDFVEAECRHFPGDRTRVRAAATRHALQRVRSLLEATA</sequence>
<dbReference type="SUPFAM" id="SSF142433">
    <property type="entry name" value="CinA-like"/>
    <property type="match status" value="1"/>
</dbReference>
<dbReference type="OrthoDB" id="9801454at2"/>
<feature type="domain" description="CinA C-terminal" evidence="1">
    <location>
        <begin position="19"/>
        <end position="169"/>
    </location>
</feature>
<dbReference type="Pfam" id="PF02464">
    <property type="entry name" value="CinA"/>
    <property type="match status" value="1"/>
</dbReference>
<protein>
    <submittedName>
        <fullName evidence="2">Damage-inducible protein CinA</fullName>
    </submittedName>
</protein>
<reference evidence="2 3" key="1">
    <citation type="submission" date="2018-02" db="EMBL/GenBank/DDBJ databases">
        <title>Reclassifiation of [Polyangium] brachysporum DSM 7029 as Guopingzhaonella breviflexa gen. nov., sp. nov., a member of the family Comamonadaceae.</title>
        <authorList>
            <person name="Tang B."/>
        </authorList>
    </citation>
    <scope>NUCLEOTIDE SEQUENCE [LARGE SCALE GENOMIC DNA]</scope>
    <source>
        <strain evidence="2 3">BCRC 80649</strain>
    </source>
</reference>
<dbReference type="NCBIfam" id="TIGR00199">
    <property type="entry name" value="PncC_domain"/>
    <property type="match status" value="1"/>
</dbReference>